<evidence type="ECO:0000313" key="2">
    <source>
        <dbReference type="EMBL" id="GAA4389909.1"/>
    </source>
</evidence>
<evidence type="ECO:0000313" key="3">
    <source>
        <dbReference type="Proteomes" id="UP001500642"/>
    </source>
</evidence>
<comment type="caution">
    <text evidence="2">The sequence shown here is derived from an EMBL/GenBank/DDBJ whole genome shotgun (WGS) entry which is preliminary data.</text>
</comment>
<proteinExistence type="predicted"/>
<keyword evidence="3" id="KW-1185">Reference proteome</keyword>
<dbReference type="Gene3D" id="2.30.40.10">
    <property type="entry name" value="Urease, subunit C, domain 1"/>
    <property type="match status" value="1"/>
</dbReference>
<dbReference type="PANTHER" id="PTHR22642:SF2">
    <property type="entry name" value="PROTEIN LONG AFTER FAR-RED 3"/>
    <property type="match status" value="1"/>
</dbReference>
<feature type="domain" description="Amidohydrolase 3" evidence="1">
    <location>
        <begin position="47"/>
        <end position="229"/>
    </location>
</feature>
<dbReference type="SUPFAM" id="SSF51338">
    <property type="entry name" value="Composite domain of metallo-dependent hydrolases"/>
    <property type="match status" value="1"/>
</dbReference>
<protein>
    <recommendedName>
        <fullName evidence="1">Amidohydrolase 3 domain-containing protein</fullName>
    </recommendedName>
</protein>
<organism evidence="2 3">
    <name type="scientific">Brevibacterium pityocampae</name>
    <dbReference type="NCBI Taxonomy" id="506594"/>
    <lineage>
        <taxon>Bacteria</taxon>
        <taxon>Bacillati</taxon>
        <taxon>Actinomycetota</taxon>
        <taxon>Actinomycetes</taxon>
        <taxon>Micrococcales</taxon>
        <taxon>Brevibacteriaceae</taxon>
        <taxon>Brevibacterium</taxon>
    </lineage>
</organism>
<evidence type="ECO:0000259" key="1">
    <source>
        <dbReference type="Pfam" id="PF07969"/>
    </source>
</evidence>
<dbReference type="Proteomes" id="UP001500642">
    <property type="component" value="Unassembled WGS sequence"/>
</dbReference>
<dbReference type="Gene3D" id="3.20.20.140">
    <property type="entry name" value="Metal-dependent hydrolases"/>
    <property type="match status" value="1"/>
</dbReference>
<dbReference type="InterPro" id="IPR011059">
    <property type="entry name" value="Metal-dep_hydrolase_composite"/>
</dbReference>
<gene>
    <name evidence="2" type="ORF">GCM10023167_16020</name>
</gene>
<name>A0ABP8JFF5_9MICO</name>
<accession>A0ABP8JFF5</accession>
<reference evidence="3" key="1">
    <citation type="journal article" date="2019" name="Int. J. Syst. Evol. Microbiol.">
        <title>The Global Catalogue of Microorganisms (GCM) 10K type strain sequencing project: providing services to taxonomists for standard genome sequencing and annotation.</title>
        <authorList>
            <consortium name="The Broad Institute Genomics Platform"/>
            <consortium name="The Broad Institute Genome Sequencing Center for Infectious Disease"/>
            <person name="Wu L."/>
            <person name="Ma J."/>
        </authorList>
    </citation>
    <scope>NUCLEOTIDE SEQUENCE [LARGE SCALE GENOMIC DNA]</scope>
    <source>
        <strain evidence="3">JCM 17808</strain>
    </source>
</reference>
<sequence length="241" mass="26008">MHFDAVFTGGRFRTMDPERPEAHSIGVIDGRIRALADDVTRLPAHRTYDLGGAPAAPAFNDVHHHLSMRGQRLNGVDLRASTVSSMEDLYDAVAAAARDAQPGEWIYGSGYDQNKLDDAHPLAAELDRRAPDNPVWLEHVSGHMGVANSRAFEVAGFAELSEVPDVDGGHVARTEDGRTAAGLVQERAMDLITGVYKPLPVDDIVRNLRTASEQALREGIGSITEPSIGNSPVDLHAYLTA</sequence>
<dbReference type="PANTHER" id="PTHR22642">
    <property type="entry name" value="IMIDAZOLONEPROPIONASE"/>
    <property type="match status" value="1"/>
</dbReference>
<dbReference type="Pfam" id="PF07969">
    <property type="entry name" value="Amidohydro_3"/>
    <property type="match status" value="1"/>
</dbReference>
<dbReference type="InterPro" id="IPR013108">
    <property type="entry name" value="Amidohydro_3"/>
</dbReference>
<dbReference type="EMBL" id="BAABGL010000008">
    <property type="protein sequence ID" value="GAA4389909.1"/>
    <property type="molecule type" value="Genomic_DNA"/>
</dbReference>
<dbReference type="Gene3D" id="3.10.310.70">
    <property type="match status" value="1"/>
</dbReference>